<keyword evidence="2" id="KW-0677">Repeat</keyword>
<dbReference type="InterPro" id="IPR006652">
    <property type="entry name" value="Kelch_1"/>
</dbReference>
<keyword evidence="1" id="KW-0880">Kelch repeat</keyword>
<name>A0A3A8P193_9BACT</name>
<dbReference type="SMART" id="SM00612">
    <property type="entry name" value="Kelch"/>
    <property type="match status" value="5"/>
</dbReference>
<protein>
    <submittedName>
        <fullName evidence="3">Kelch-like protein</fullName>
    </submittedName>
</protein>
<dbReference type="PANTHER" id="PTHR46344">
    <property type="entry name" value="OS02G0202900 PROTEIN"/>
    <property type="match status" value="1"/>
</dbReference>
<dbReference type="Pfam" id="PF24681">
    <property type="entry name" value="Kelch_KLHDC2_KLHL20_DRC7"/>
    <property type="match status" value="1"/>
</dbReference>
<dbReference type="Gene3D" id="2.130.10.80">
    <property type="entry name" value="Galactose oxidase/kelch, beta-propeller"/>
    <property type="match status" value="3"/>
</dbReference>
<dbReference type="Proteomes" id="UP000272888">
    <property type="component" value="Unassembled WGS sequence"/>
</dbReference>
<accession>A0A3A8P193</accession>
<gene>
    <name evidence="3" type="ORF">D7V93_30670</name>
</gene>
<organism evidence="3 4">
    <name type="scientific">Corallococcus llansteffanensis</name>
    <dbReference type="NCBI Taxonomy" id="2316731"/>
    <lineage>
        <taxon>Bacteria</taxon>
        <taxon>Pseudomonadati</taxon>
        <taxon>Myxococcota</taxon>
        <taxon>Myxococcia</taxon>
        <taxon>Myxococcales</taxon>
        <taxon>Cystobacterineae</taxon>
        <taxon>Myxococcaceae</taxon>
        <taxon>Corallococcus</taxon>
    </lineage>
</organism>
<dbReference type="InterPro" id="IPR015915">
    <property type="entry name" value="Kelch-typ_b-propeller"/>
</dbReference>
<sequence>MTRPFLPWQGFAPRGQSMTRSFAATFPSILLLLASAACGPGPYYDQDPTGGSASPGVVTTERQALASWSSAAPMSTARFDHSATVLPSGKVLVAGGDPGTTTYLASAALYDPATNTWSATGSMTQARSAHVAVLLSSGKVLVIGGTFGSTTTAELYDPATGTWTATGSLATLRSGFMATLLASGQVLVTGGRGNGGVYLTSSELYDPATGTWSATGSLATGRMDHSAVRLGNGQVLVSGGLYMVFTSLYRLDSAELYDPATGTWSTTGNLATGRSEHLSLLLPSGDALIVGGLAGNGKVTGHYSVSAAESFSAGTLSSAGAMSSPRHGHAAATLPSGAFLVAGGKNKIGGSSTTLYLSSASLYDPATSTWSATASMLAVRNHFTLSTLPSGKVLAVGGTNSSGLGLASAELYTP</sequence>
<evidence type="ECO:0000256" key="2">
    <source>
        <dbReference type="ARBA" id="ARBA00022737"/>
    </source>
</evidence>
<reference evidence="4" key="1">
    <citation type="submission" date="2018-09" db="EMBL/GenBank/DDBJ databases">
        <authorList>
            <person name="Livingstone P.G."/>
            <person name="Whitworth D.E."/>
        </authorList>
    </citation>
    <scope>NUCLEOTIDE SEQUENCE [LARGE SCALE GENOMIC DNA]</scope>
    <source>
        <strain evidence="4">CA051B</strain>
    </source>
</reference>
<dbReference type="EMBL" id="RAWB01000426">
    <property type="protein sequence ID" value="RKH50346.1"/>
    <property type="molecule type" value="Genomic_DNA"/>
</dbReference>
<keyword evidence="4" id="KW-1185">Reference proteome</keyword>
<comment type="caution">
    <text evidence="3">The sequence shown here is derived from an EMBL/GenBank/DDBJ whole genome shotgun (WGS) entry which is preliminary data.</text>
</comment>
<evidence type="ECO:0000256" key="1">
    <source>
        <dbReference type="ARBA" id="ARBA00022441"/>
    </source>
</evidence>
<evidence type="ECO:0000313" key="4">
    <source>
        <dbReference type="Proteomes" id="UP000272888"/>
    </source>
</evidence>
<dbReference type="SUPFAM" id="SSF117281">
    <property type="entry name" value="Kelch motif"/>
    <property type="match status" value="2"/>
</dbReference>
<dbReference type="Gene3D" id="2.120.10.80">
    <property type="entry name" value="Kelch-type beta propeller"/>
    <property type="match status" value="1"/>
</dbReference>
<dbReference type="InterPro" id="IPR037293">
    <property type="entry name" value="Gal_Oxidase_central_sf"/>
</dbReference>
<dbReference type="AlphaFoldDB" id="A0A3A8P193"/>
<proteinExistence type="predicted"/>
<evidence type="ECO:0000313" key="3">
    <source>
        <dbReference type="EMBL" id="RKH50346.1"/>
    </source>
</evidence>
<dbReference type="PANTHER" id="PTHR46344:SF27">
    <property type="entry name" value="KELCH REPEAT SUPERFAMILY PROTEIN"/>
    <property type="match status" value="1"/>
</dbReference>